<sequence length="328" mass="35894">MRFTTFIPVAVLGLAASAQASAAGTEFDLEEQVSHNIKMVKRAGSAIDESTIESLLLYANKTNLIVDAAEAFLDNSTNVVLLSQVIVNALNGTYNNLILTFAGSGSLNISSILHVVEASGLIQTTSGTLLIKDYNRNRTADMLGQLLVDQIWIPKLLKGLGDGHDLTFDYIFKLVNESKASTTNGNSKQTVLGKREDTSQYAGSANTFFYNLVSQLTSSELFLASVSDILKALNNTNVAPYIIMDVLNSTTILSGVGQILTNVYDTGALKNIDLNSYFVEAKKSNMLSDLLQKILTDPVYSPYLGKLFQRMELEGYYRQIQHKMYPQS</sequence>
<gene>
    <name evidence="2" type="ORF">KQ657_001550</name>
</gene>
<keyword evidence="1" id="KW-0732">Signal</keyword>
<evidence type="ECO:0000313" key="2">
    <source>
        <dbReference type="EMBL" id="KAG7192767.1"/>
    </source>
</evidence>
<dbReference type="AlphaFoldDB" id="A0A9P7V7T1"/>
<accession>A0A9P7V7T1</accession>
<name>A0A9P7V7T1_9ASCO</name>
<feature type="chain" id="PRO_5040335207" description="Opaque-phase-specific protein OP4" evidence="1">
    <location>
        <begin position="23"/>
        <end position="328"/>
    </location>
</feature>
<dbReference type="GeneID" id="66114924"/>
<dbReference type="RefSeq" id="XP_043048317.1">
    <property type="nucleotide sequence ID" value="XM_043192345.1"/>
</dbReference>
<evidence type="ECO:0008006" key="4">
    <source>
        <dbReference type="Google" id="ProtNLM"/>
    </source>
</evidence>
<comment type="caution">
    <text evidence="2">The sequence shown here is derived from an EMBL/GenBank/DDBJ whole genome shotgun (WGS) entry which is preliminary data.</text>
</comment>
<keyword evidence="3" id="KW-1185">Reference proteome</keyword>
<feature type="signal peptide" evidence="1">
    <location>
        <begin position="1"/>
        <end position="22"/>
    </location>
</feature>
<organism evidence="2 3">
    <name type="scientific">Scheffersomyces spartinae</name>
    <dbReference type="NCBI Taxonomy" id="45513"/>
    <lineage>
        <taxon>Eukaryota</taxon>
        <taxon>Fungi</taxon>
        <taxon>Dikarya</taxon>
        <taxon>Ascomycota</taxon>
        <taxon>Saccharomycotina</taxon>
        <taxon>Pichiomycetes</taxon>
        <taxon>Debaryomycetaceae</taxon>
        <taxon>Scheffersomyces</taxon>
    </lineage>
</organism>
<reference evidence="2" key="1">
    <citation type="submission" date="2021-03" db="EMBL/GenBank/DDBJ databases">
        <authorList>
            <person name="Palmer J.M."/>
        </authorList>
    </citation>
    <scope>NUCLEOTIDE SEQUENCE</scope>
    <source>
        <strain evidence="2">ARV_011</strain>
    </source>
</reference>
<evidence type="ECO:0000256" key="1">
    <source>
        <dbReference type="SAM" id="SignalP"/>
    </source>
</evidence>
<dbReference type="OrthoDB" id="4095418at2759"/>
<dbReference type="EMBL" id="JAHMUF010000016">
    <property type="protein sequence ID" value="KAG7192767.1"/>
    <property type="molecule type" value="Genomic_DNA"/>
</dbReference>
<evidence type="ECO:0000313" key="3">
    <source>
        <dbReference type="Proteomes" id="UP000790833"/>
    </source>
</evidence>
<proteinExistence type="predicted"/>
<dbReference type="Proteomes" id="UP000790833">
    <property type="component" value="Unassembled WGS sequence"/>
</dbReference>
<protein>
    <recommendedName>
        <fullName evidence="4">Opaque-phase-specific protein OP4</fullName>
    </recommendedName>
</protein>